<dbReference type="InterPro" id="IPR023213">
    <property type="entry name" value="CAT-like_dom_sf"/>
</dbReference>
<evidence type="ECO:0000313" key="2">
    <source>
        <dbReference type="EMBL" id="BBX58804.1"/>
    </source>
</evidence>
<feature type="domain" description="Condensation" evidence="1">
    <location>
        <begin position="1"/>
        <end position="105"/>
    </location>
</feature>
<dbReference type="EMBL" id="AP022572">
    <property type="protein sequence ID" value="BBX58804.1"/>
    <property type="molecule type" value="Genomic_DNA"/>
</dbReference>
<name>A0A7I7LGA6_9MYCO</name>
<dbReference type="Proteomes" id="UP000467164">
    <property type="component" value="Chromosome"/>
</dbReference>
<keyword evidence="3" id="KW-1185">Reference proteome</keyword>
<accession>A0A7I7LGA6</accession>
<organism evidence="2 3">
    <name type="scientific">Mycobacterium shottsii</name>
    <dbReference type="NCBI Taxonomy" id="133549"/>
    <lineage>
        <taxon>Bacteria</taxon>
        <taxon>Bacillati</taxon>
        <taxon>Actinomycetota</taxon>
        <taxon>Actinomycetes</taxon>
        <taxon>Mycobacteriales</taxon>
        <taxon>Mycobacteriaceae</taxon>
        <taxon>Mycobacterium</taxon>
        <taxon>Mycobacterium ulcerans group</taxon>
    </lineage>
</organism>
<dbReference type="Gene3D" id="3.30.559.10">
    <property type="entry name" value="Chloramphenicol acetyltransferase-like domain"/>
    <property type="match status" value="1"/>
</dbReference>
<proteinExistence type="predicted"/>
<dbReference type="GO" id="GO:0003824">
    <property type="term" value="F:catalytic activity"/>
    <property type="evidence" value="ECO:0007669"/>
    <property type="project" value="InterPro"/>
</dbReference>
<dbReference type="Pfam" id="PF00668">
    <property type="entry name" value="Condensation"/>
    <property type="match status" value="1"/>
</dbReference>
<reference evidence="2 3" key="1">
    <citation type="journal article" date="2019" name="Emerg. Microbes Infect.">
        <title>Comprehensive subspecies identification of 175 nontuberculous mycobacteria species based on 7547 genomic profiles.</title>
        <authorList>
            <person name="Matsumoto Y."/>
            <person name="Kinjo T."/>
            <person name="Motooka D."/>
            <person name="Nabeya D."/>
            <person name="Jung N."/>
            <person name="Uechi K."/>
            <person name="Horii T."/>
            <person name="Iida T."/>
            <person name="Fujita J."/>
            <person name="Nakamura S."/>
        </authorList>
    </citation>
    <scope>NUCLEOTIDE SEQUENCE [LARGE SCALE GENOMIC DNA]</scope>
    <source>
        <strain evidence="2 3">JCM 12657</strain>
    </source>
</reference>
<protein>
    <recommendedName>
        <fullName evidence="1">Condensation domain-containing protein</fullName>
    </recommendedName>
</protein>
<dbReference type="SUPFAM" id="SSF52777">
    <property type="entry name" value="CoA-dependent acyltransferases"/>
    <property type="match status" value="1"/>
</dbReference>
<evidence type="ECO:0000313" key="3">
    <source>
        <dbReference type="Proteomes" id="UP000467164"/>
    </source>
</evidence>
<dbReference type="GO" id="GO:0008610">
    <property type="term" value="P:lipid biosynthetic process"/>
    <property type="evidence" value="ECO:0007669"/>
    <property type="project" value="UniProtKB-ARBA"/>
</dbReference>
<sequence>MRTVYPAVDGEPHQVVLAPEAVDLCWEVIDATTWTPGQLRDVVSTQARHSFDLASRLPLLVRLYRRADDQYLLVLVLHHIAADGWSLAPLAADLDVAYRSRCDGQAPG</sequence>
<dbReference type="KEGG" id="msho:MSHO_41490"/>
<gene>
    <name evidence="2" type="ORF">MSHO_41490</name>
</gene>
<dbReference type="AlphaFoldDB" id="A0A7I7LGA6"/>
<dbReference type="InterPro" id="IPR001242">
    <property type="entry name" value="Condensation_dom"/>
</dbReference>
<evidence type="ECO:0000259" key="1">
    <source>
        <dbReference type="Pfam" id="PF00668"/>
    </source>
</evidence>